<accession>A0A9P6LC00</accession>
<dbReference type="AlphaFoldDB" id="A0A9P6LC00"/>
<dbReference type="PROSITE" id="PS51257">
    <property type="entry name" value="PROKAR_LIPOPROTEIN"/>
    <property type="match status" value="1"/>
</dbReference>
<dbReference type="OrthoDB" id="3306427at2759"/>
<comment type="caution">
    <text evidence="1">The sequence shown here is derived from an EMBL/GenBank/DDBJ whole genome shotgun (WGS) entry which is preliminary data.</text>
</comment>
<evidence type="ECO:0000313" key="2">
    <source>
        <dbReference type="Proteomes" id="UP000736335"/>
    </source>
</evidence>
<gene>
    <name evidence="1" type="ORF">BJ322DRAFT_1026300</name>
</gene>
<dbReference type="EMBL" id="WIUZ02000001">
    <property type="protein sequence ID" value="KAF9791941.1"/>
    <property type="molecule type" value="Genomic_DNA"/>
</dbReference>
<reference evidence="1" key="2">
    <citation type="submission" date="2020-11" db="EMBL/GenBank/DDBJ databases">
        <authorList>
            <consortium name="DOE Joint Genome Institute"/>
            <person name="Kuo A."/>
            <person name="Miyauchi S."/>
            <person name="Kiss E."/>
            <person name="Drula E."/>
            <person name="Kohler A."/>
            <person name="Sanchez-Garcia M."/>
            <person name="Andreopoulos B."/>
            <person name="Barry K.W."/>
            <person name="Bonito G."/>
            <person name="Buee M."/>
            <person name="Carver A."/>
            <person name="Chen C."/>
            <person name="Cichocki N."/>
            <person name="Clum A."/>
            <person name="Culley D."/>
            <person name="Crous P.W."/>
            <person name="Fauchery L."/>
            <person name="Girlanda M."/>
            <person name="Hayes R."/>
            <person name="Keri Z."/>
            <person name="Labutti K."/>
            <person name="Lipzen A."/>
            <person name="Lombard V."/>
            <person name="Magnuson J."/>
            <person name="Maillard F."/>
            <person name="Morin E."/>
            <person name="Murat C."/>
            <person name="Nolan M."/>
            <person name="Ohm R."/>
            <person name="Pangilinan J."/>
            <person name="Pereira M."/>
            <person name="Perotto S."/>
            <person name="Peter M."/>
            <person name="Riley R."/>
            <person name="Sitrit Y."/>
            <person name="Stielow B."/>
            <person name="Szollosi G."/>
            <person name="Zifcakova L."/>
            <person name="Stursova M."/>
            <person name="Spatafora J.W."/>
            <person name="Tedersoo L."/>
            <person name="Vaario L.-M."/>
            <person name="Yamada A."/>
            <person name="Yan M."/>
            <person name="Wang P."/>
            <person name="Xu J."/>
            <person name="Bruns T."/>
            <person name="Baldrian P."/>
            <person name="Vilgalys R."/>
            <person name="Henrissat B."/>
            <person name="Grigoriev I.V."/>
            <person name="Hibbett D."/>
            <person name="Nagy L.G."/>
            <person name="Martin F.M."/>
        </authorList>
    </citation>
    <scope>NUCLEOTIDE SEQUENCE</scope>
    <source>
        <strain evidence="1">UH-Tt-Lm1</strain>
    </source>
</reference>
<sequence>MHRIPLELISYIISFLRDDNAALSACSLCCSSFACASRPLLFHTLRTRLYFEPTDRLERLLELEPTVLPLIKRIEVTILSFLNIVDTIQTVSQIATRCHKEYTSLPLALNLAIAPTRPSPPLENSTLLRLHPLFDWVTSLELDGLNLAQDTHFWDLVLSFRALKSLVLGHVHVGEAGGDAPSHRKSKISHVSLRPSALAGLNSNIYRFLADHPIPLPSLTSLDVRFPLLIDRTPVRFGGHYGPSVRALRFGIQVIRHLTAAHTRVDSKTPLPHFTCHTVLTLHIKAAGEFISQFNNLEELTFQGLVPHKPQPEKIPVTFEWIPIILCRVTPTIRKFTMETVADDLSRLDFIPWSAIDEILAHQLQSVITVEILLATPIGTRRLLDNVYQDVGKKLPLAAQRGILRCVAVAKHPD</sequence>
<dbReference type="Proteomes" id="UP000736335">
    <property type="component" value="Unassembled WGS sequence"/>
</dbReference>
<name>A0A9P6LC00_9AGAM</name>
<protein>
    <submittedName>
        <fullName evidence="1">Uncharacterized protein</fullName>
    </submittedName>
</protein>
<evidence type="ECO:0000313" key="1">
    <source>
        <dbReference type="EMBL" id="KAF9791941.1"/>
    </source>
</evidence>
<organism evidence="1 2">
    <name type="scientific">Thelephora terrestris</name>
    <dbReference type="NCBI Taxonomy" id="56493"/>
    <lineage>
        <taxon>Eukaryota</taxon>
        <taxon>Fungi</taxon>
        <taxon>Dikarya</taxon>
        <taxon>Basidiomycota</taxon>
        <taxon>Agaricomycotina</taxon>
        <taxon>Agaricomycetes</taxon>
        <taxon>Thelephorales</taxon>
        <taxon>Thelephoraceae</taxon>
        <taxon>Thelephora</taxon>
    </lineage>
</organism>
<proteinExistence type="predicted"/>
<reference evidence="1" key="1">
    <citation type="journal article" date="2020" name="Nat. Commun.">
        <title>Large-scale genome sequencing of mycorrhizal fungi provides insights into the early evolution of symbiotic traits.</title>
        <authorList>
            <person name="Miyauchi S."/>
            <person name="Kiss E."/>
            <person name="Kuo A."/>
            <person name="Drula E."/>
            <person name="Kohler A."/>
            <person name="Sanchez-Garcia M."/>
            <person name="Morin E."/>
            <person name="Andreopoulos B."/>
            <person name="Barry K.W."/>
            <person name="Bonito G."/>
            <person name="Buee M."/>
            <person name="Carver A."/>
            <person name="Chen C."/>
            <person name="Cichocki N."/>
            <person name="Clum A."/>
            <person name="Culley D."/>
            <person name="Crous P.W."/>
            <person name="Fauchery L."/>
            <person name="Girlanda M."/>
            <person name="Hayes R.D."/>
            <person name="Keri Z."/>
            <person name="LaButti K."/>
            <person name="Lipzen A."/>
            <person name="Lombard V."/>
            <person name="Magnuson J."/>
            <person name="Maillard F."/>
            <person name="Murat C."/>
            <person name="Nolan M."/>
            <person name="Ohm R.A."/>
            <person name="Pangilinan J."/>
            <person name="Pereira M.F."/>
            <person name="Perotto S."/>
            <person name="Peter M."/>
            <person name="Pfister S."/>
            <person name="Riley R."/>
            <person name="Sitrit Y."/>
            <person name="Stielow J.B."/>
            <person name="Szollosi G."/>
            <person name="Zifcakova L."/>
            <person name="Stursova M."/>
            <person name="Spatafora J.W."/>
            <person name="Tedersoo L."/>
            <person name="Vaario L.M."/>
            <person name="Yamada A."/>
            <person name="Yan M."/>
            <person name="Wang P."/>
            <person name="Xu J."/>
            <person name="Bruns T."/>
            <person name="Baldrian P."/>
            <person name="Vilgalys R."/>
            <person name="Dunand C."/>
            <person name="Henrissat B."/>
            <person name="Grigoriev I.V."/>
            <person name="Hibbett D."/>
            <person name="Nagy L.G."/>
            <person name="Martin F.M."/>
        </authorList>
    </citation>
    <scope>NUCLEOTIDE SEQUENCE</scope>
    <source>
        <strain evidence="1">UH-Tt-Lm1</strain>
    </source>
</reference>
<keyword evidence="2" id="KW-1185">Reference proteome</keyword>